<comment type="caution">
    <text evidence="1">The sequence shown here is derived from an EMBL/GenBank/DDBJ whole genome shotgun (WGS) entry which is preliminary data.</text>
</comment>
<protein>
    <submittedName>
        <fullName evidence="1">Uncharacterized protein</fullName>
    </submittedName>
</protein>
<accession>A0ABP1PXT4</accession>
<dbReference type="EMBL" id="CAXLJM020000015">
    <property type="protein sequence ID" value="CAL8081867.1"/>
    <property type="molecule type" value="Genomic_DNA"/>
</dbReference>
<proteinExistence type="predicted"/>
<sequence>MDQKEQEDVGGCATSTTEKTTICSSGRAIWTVKSINCDDDVNDLIASGVKCFVDLDDGNRLRFFLHKFDVATGDNDKELFRYLSLWVASVPRDDNGNQVKAVVPEMDEELALTVKVNRLTRSLEFDFIQLFETEVTIISQEDRDGVLVNNYFLNYLNEKINSVEFPLRSEDSMNFEIVVTRVQTETSPCDEIAAGSVSHGEALSSQFCKWDVVNPDGSENQFEMKLVAKDNVKLDAKNFLLAAHDHNSLRTKEEGTDSKSSEKSDDSVESTHDCLFSQKIFLRVILDWIYLGKMSESSGKLVDEVVNGFCDMDEVNGVAQLLVEEASHMIYGSEIHPHDSDNVELRVKVAKKLTMKRITSFVQEFGEIVGTMVD</sequence>
<keyword evidence="2" id="KW-1185">Reference proteome</keyword>
<reference evidence="1 2" key="1">
    <citation type="submission" date="2024-08" db="EMBL/GenBank/DDBJ databases">
        <authorList>
            <person name="Cucini C."/>
            <person name="Frati F."/>
        </authorList>
    </citation>
    <scope>NUCLEOTIDE SEQUENCE [LARGE SCALE GENOMIC DNA]</scope>
</reference>
<gene>
    <name evidence="1" type="ORF">ODALV1_LOCUS5045</name>
</gene>
<organism evidence="1 2">
    <name type="scientific">Orchesella dallaii</name>
    <dbReference type="NCBI Taxonomy" id="48710"/>
    <lineage>
        <taxon>Eukaryota</taxon>
        <taxon>Metazoa</taxon>
        <taxon>Ecdysozoa</taxon>
        <taxon>Arthropoda</taxon>
        <taxon>Hexapoda</taxon>
        <taxon>Collembola</taxon>
        <taxon>Entomobryomorpha</taxon>
        <taxon>Entomobryoidea</taxon>
        <taxon>Orchesellidae</taxon>
        <taxon>Orchesellinae</taxon>
        <taxon>Orchesella</taxon>
    </lineage>
</organism>
<evidence type="ECO:0000313" key="2">
    <source>
        <dbReference type="Proteomes" id="UP001642540"/>
    </source>
</evidence>
<dbReference type="Proteomes" id="UP001642540">
    <property type="component" value="Unassembled WGS sequence"/>
</dbReference>
<name>A0ABP1PXT4_9HEXA</name>
<evidence type="ECO:0000313" key="1">
    <source>
        <dbReference type="EMBL" id="CAL8081867.1"/>
    </source>
</evidence>